<dbReference type="InterPro" id="IPR034660">
    <property type="entry name" value="DinB/YfiT-like"/>
</dbReference>
<dbReference type="InterPro" id="IPR011466">
    <property type="entry name" value="DUF1572"/>
</dbReference>
<gene>
    <name evidence="1" type="ORF">DCO56_25720</name>
</gene>
<dbReference type="RefSeq" id="WP_108636560.1">
    <property type="nucleotide sequence ID" value="NZ_QCXX01000009.1"/>
</dbReference>
<sequence>MNRNIFIANRLREVLLNGHWIANTNYKEQLSDISWQQAIQQINELNTIAALTYHINYYLRGLLTAFETGKLEISDKYSFDLPEITCKDDWDKLIQDFVKNAACFIEKIEQLDVEVFEKPFFDEKYGSYLRNIEGVIEHSYYHLGQIVLIKELIAQ</sequence>
<dbReference type="OrthoDB" id="9814103at2"/>
<evidence type="ECO:0000313" key="2">
    <source>
        <dbReference type="Proteomes" id="UP000250831"/>
    </source>
</evidence>
<dbReference type="AlphaFoldDB" id="A0A363NLZ3"/>
<dbReference type="Pfam" id="PF07609">
    <property type="entry name" value="DUF1572"/>
    <property type="match status" value="1"/>
</dbReference>
<keyword evidence="2" id="KW-1185">Reference proteome</keyword>
<evidence type="ECO:0000313" key="1">
    <source>
        <dbReference type="EMBL" id="PUV21737.1"/>
    </source>
</evidence>
<name>A0A363NLZ3_9SPHI</name>
<dbReference type="SUPFAM" id="SSF109854">
    <property type="entry name" value="DinB/YfiT-like putative metalloenzymes"/>
    <property type="match status" value="1"/>
</dbReference>
<reference evidence="1 2" key="1">
    <citation type="submission" date="2018-04" db="EMBL/GenBank/DDBJ databases">
        <title>Sphingobacterium sp. M46 Genome.</title>
        <authorList>
            <person name="Cheng J."/>
            <person name="Li Y."/>
        </authorList>
    </citation>
    <scope>NUCLEOTIDE SEQUENCE [LARGE SCALE GENOMIC DNA]</scope>
    <source>
        <strain evidence="1 2">M46</strain>
    </source>
</reference>
<dbReference type="Gene3D" id="1.20.120.450">
    <property type="entry name" value="dinb family like domain"/>
    <property type="match status" value="1"/>
</dbReference>
<dbReference type="EMBL" id="QCXX01000009">
    <property type="protein sequence ID" value="PUV21737.1"/>
    <property type="molecule type" value="Genomic_DNA"/>
</dbReference>
<organism evidence="1 2">
    <name type="scientific">Sphingobacterium athyrii</name>
    <dbReference type="NCBI Taxonomy" id="2152717"/>
    <lineage>
        <taxon>Bacteria</taxon>
        <taxon>Pseudomonadati</taxon>
        <taxon>Bacteroidota</taxon>
        <taxon>Sphingobacteriia</taxon>
        <taxon>Sphingobacteriales</taxon>
        <taxon>Sphingobacteriaceae</taxon>
        <taxon>Sphingobacterium</taxon>
    </lineage>
</organism>
<dbReference type="Proteomes" id="UP000250831">
    <property type="component" value="Unassembled WGS sequence"/>
</dbReference>
<accession>A0A363NLZ3</accession>
<comment type="caution">
    <text evidence="1">The sequence shown here is derived from an EMBL/GenBank/DDBJ whole genome shotgun (WGS) entry which is preliminary data.</text>
</comment>
<proteinExistence type="predicted"/>
<protein>
    <submittedName>
        <fullName evidence="1">DUF1572 domain-containing protein</fullName>
    </submittedName>
</protein>